<dbReference type="Gene3D" id="1.25.40.10">
    <property type="entry name" value="Tetratricopeptide repeat domain"/>
    <property type="match status" value="1"/>
</dbReference>
<dbReference type="Proteomes" id="UP000251647">
    <property type="component" value="Unassembled WGS sequence"/>
</dbReference>
<reference evidence="3 4" key="1">
    <citation type="submission" date="2018-06" db="EMBL/GenBank/DDBJ databases">
        <authorList>
            <consortium name="Pathogen Informatics"/>
            <person name="Doyle S."/>
        </authorList>
    </citation>
    <scope>NUCLEOTIDE SEQUENCE [LARGE SCALE GENOMIC DNA]</scope>
    <source>
        <strain evidence="3 4">NCTC11647</strain>
    </source>
</reference>
<comment type="similarity">
    <text evidence="1">Belongs to the LcrH/SycD chaperone family.</text>
</comment>
<gene>
    <name evidence="3" type="primary">sicA</name>
    <name evidence="3" type="ORF">NCTC11647_03894</name>
</gene>
<dbReference type="Pfam" id="PF07720">
    <property type="entry name" value="TPR_3"/>
    <property type="match status" value="1"/>
</dbReference>
<protein>
    <submittedName>
        <fullName evidence="3">Salmonella invasin chaperone</fullName>
    </submittedName>
</protein>
<name>A0A2T3QCL6_PHODM</name>
<keyword evidence="2" id="KW-0143">Chaperone</keyword>
<evidence type="ECO:0000313" key="3">
    <source>
        <dbReference type="EMBL" id="SPY45111.1"/>
    </source>
</evidence>
<organism evidence="3 4">
    <name type="scientific">Photobacterium damselae</name>
    <dbReference type="NCBI Taxonomy" id="38293"/>
    <lineage>
        <taxon>Bacteria</taxon>
        <taxon>Pseudomonadati</taxon>
        <taxon>Pseudomonadota</taxon>
        <taxon>Gammaproteobacteria</taxon>
        <taxon>Vibrionales</taxon>
        <taxon>Vibrionaceae</taxon>
        <taxon>Photobacterium</taxon>
    </lineage>
</organism>
<sequence length="163" mass="18260">MTTQNAATDPSQMQAEELLSFLEDGGTLKMLHDVSADTIEHIYAVGYNFFQSGKVEQAAKVFQLLSMLDHYQARFFIGLGAARQELSEYLQAIDAYSYAALVDINDPRPPFHSAECHLKLEQLTEAESGFYSAKEMSAGKSEYADLHQRADIMLEAVRNKRSN</sequence>
<evidence type="ECO:0000256" key="1">
    <source>
        <dbReference type="ARBA" id="ARBA00010244"/>
    </source>
</evidence>
<dbReference type="InterPro" id="IPR011716">
    <property type="entry name" value="TPR-3"/>
</dbReference>
<dbReference type="InterPro" id="IPR016379">
    <property type="entry name" value="T3SS_Ca_resp_chp_LcrH/SycD_sub"/>
</dbReference>
<dbReference type="AlphaFoldDB" id="A0A2T3QCL6"/>
<dbReference type="PRINTS" id="PR01595">
    <property type="entry name" value="SYCDCHAPRONE"/>
</dbReference>
<dbReference type="PIRSF" id="PIRSF003165">
    <property type="entry name" value="Chaperone_SicA"/>
    <property type="match status" value="1"/>
</dbReference>
<proteinExistence type="inferred from homology"/>
<dbReference type="OrthoDB" id="8591320at2"/>
<evidence type="ECO:0000256" key="2">
    <source>
        <dbReference type="ARBA" id="ARBA00023186"/>
    </source>
</evidence>
<accession>A0A2T3QCL6</accession>
<dbReference type="InterPro" id="IPR011990">
    <property type="entry name" value="TPR-like_helical_dom_sf"/>
</dbReference>
<evidence type="ECO:0000313" key="4">
    <source>
        <dbReference type="Proteomes" id="UP000251647"/>
    </source>
</evidence>
<dbReference type="EMBL" id="UATL01000006">
    <property type="protein sequence ID" value="SPY45111.1"/>
    <property type="molecule type" value="Genomic_DNA"/>
</dbReference>
<dbReference type="InterPro" id="IPR005415">
    <property type="entry name" value="T3SS_Ca_resp_chp_LcrH/SycD"/>
</dbReference>
<dbReference type="RefSeq" id="WP_036766108.1">
    <property type="nucleotide sequence ID" value="NZ_PYOG01000029.1"/>
</dbReference>
<dbReference type="SUPFAM" id="SSF48452">
    <property type="entry name" value="TPR-like"/>
    <property type="match status" value="1"/>
</dbReference>
<dbReference type="NCBIfam" id="TIGR02552">
    <property type="entry name" value="LcrH_SycD"/>
    <property type="match status" value="1"/>
</dbReference>